<evidence type="ECO:0000313" key="2">
    <source>
        <dbReference type="EMBL" id="KAK1124952.1"/>
    </source>
</evidence>
<name>A0AA40FU75_9HYME</name>
<evidence type="ECO:0000313" key="3">
    <source>
        <dbReference type="Proteomes" id="UP001177670"/>
    </source>
</evidence>
<feature type="region of interest" description="Disordered" evidence="1">
    <location>
        <begin position="54"/>
        <end position="76"/>
    </location>
</feature>
<dbReference type="AlphaFoldDB" id="A0AA40FU75"/>
<feature type="compositionally biased region" description="Basic and acidic residues" evidence="1">
    <location>
        <begin position="55"/>
        <end position="76"/>
    </location>
</feature>
<reference evidence="2" key="1">
    <citation type="submission" date="2021-10" db="EMBL/GenBank/DDBJ databases">
        <title>Melipona bicolor Genome sequencing and assembly.</title>
        <authorList>
            <person name="Araujo N.S."/>
            <person name="Arias M.C."/>
        </authorList>
    </citation>
    <scope>NUCLEOTIDE SEQUENCE</scope>
    <source>
        <strain evidence="2">USP_2M_L1-L4_2017</strain>
        <tissue evidence="2">Whole body</tissue>
    </source>
</reference>
<dbReference type="Proteomes" id="UP001177670">
    <property type="component" value="Unassembled WGS sequence"/>
</dbReference>
<protein>
    <submittedName>
        <fullName evidence="2">Uncharacterized protein</fullName>
    </submittedName>
</protein>
<comment type="caution">
    <text evidence="2">The sequence shown here is derived from an EMBL/GenBank/DDBJ whole genome shotgun (WGS) entry which is preliminary data.</text>
</comment>
<proteinExistence type="predicted"/>
<gene>
    <name evidence="2" type="ORF">K0M31_006296</name>
</gene>
<keyword evidence="3" id="KW-1185">Reference proteome</keyword>
<evidence type="ECO:0000256" key="1">
    <source>
        <dbReference type="SAM" id="MobiDB-lite"/>
    </source>
</evidence>
<accession>A0AA40FU75</accession>
<dbReference type="EMBL" id="JAHYIQ010000017">
    <property type="protein sequence ID" value="KAK1124952.1"/>
    <property type="molecule type" value="Genomic_DNA"/>
</dbReference>
<sequence>MRSPRVESTAVFDRSSQLRYIDSVEERFDTNACRIGQIAGELVHRVAKFGSCPDTFDHTDDKQLPAERGSDRIGGD</sequence>
<organism evidence="2 3">
    <name type="scientific">Melipona bicolor</name>
    <dbReference type="NCBI Taxonomy" id="60889"/>
    <lineage>
        <taxon>Eukaryota</taxon>
        <taxon>Metazoa</taxon>
        <taxon>Ecdysozoa</taxon>
        <taxon>Arthropoda</taxon>
        <taxon>Hexapoda</taxon>
        <taxon>Insecta</taxon>
        <taxon>Pterygota</taxon>
        <taxon>Neoptera</taxon>
        <taxon>Endopterygota</taxon>
        <taxon>Hymenoptera</taxon>
        <taxon>Apocrita</taxon>
        <taxon>Aculeata</taxon>
        <taxon>Apoidea</taxon>
        <taxon>Anthophila</taxon>
        <taxon>Apidae</taxon>
        <taxon>Melipona</taxon>
    </lineage>
</organism>